<gene>
    <name evidence="2" type="ORF">H5410_045972</name>
</gene>
<sequence>MGFKDEDEGLATIQSLDDLKEIFEVAPSSSTDIRCIEAEYTQEEADMRRVALVDTSPEVDVDSILAEAFSSTPTSGSSGTSAPYSSSQAPGAFTSSQPTKITQAMLPKMGHLAHSANVKATRLERSIPWMIESAIIAALTPFQTSIDTLTTRVEAYDLDYSETSEISLATTGDVHRDDASLTETSMTAPSGAAGTSEVTPGTDAQVQIDASGVDALTDGVTE</sequence>
<feature type="region of interest" description="Disordered" evidence="1">
    <location>
        <begin position="182"/>
        <end position="203"/>
    </location>
</feature>
<keyword evidence="3" id="KW-1185">Reference proteome</keyword>
<proteinExistence type="predicted"/>
<comment type="caution">
    <text evidence="2">The sequence shown here is derived from an EMBL/GenBank/DDBJ whole genome shotgun (WGS) entry which is preliminary data.</text>
</comment>
<evidence type="ECO:0008006" key="4">
    <source>
        <dbReference type="Google" id="ProtNLM"/>
    </source>
</evidence>
<reference evidence="2 3" key="1">
    <citation type="submission" date="2020-09" db="EMBL/GenBank/DDBJ databases">
        <title>De no assembly of potato wild relative species, Solanum commersonii.</title>
        <authorList>
            <person name="Cho K."/>
        </authorList>
    </citation>
    <scope>NUCLEOTIDE SEQUENCE [LARGE SCALE GENOMIC DNA]</scope>
    <source>
        <strain evidence="2">LZ3.2</strain>
        <tissue evidence="2">Leaf</tissue>
    </source>
</reference>
<protein>
    <recommendedName>
        <fullName evidence="4">Polyprotein protein</fullName>
    </recommendedName>
</protein>
<dbReference type="AlphaFoldDB" id="A0A9J5XCT5"/>
<accession>A0A9J5XCT5</accession>
<name>A0A9J5XCT5_SOLCO</name>
<evidence type="ECO:0000313" key="3">
    <source>
        <dbReference type="Proteomes" id="UP000824120"/>
    </source>
</evidence>
<organism evidence="2 3">
    <name type="scientific">Solanum commersonii</name>
    <name type="common">Commerson's wild potato</name>
    <name type="synonym">Commerson's nightshade</name>
    <dbReference type="NCBI Taxonomy" id="4109"/>
    <lineage>
        <taxon>Eukaryota</taxon>
        <taxon>Viridiplantae</taxon>
        <taxon>Streptophyta</taxon>
        <taxon>Embryophyta</taxon>
        <taxon>Tracheophyta</taxon>
        <taxon>Spermatophyta</taxon>
        <taxon>Magnoliopsida</taxon>
        <taxon>eudicotyledons</taxon>
        <taxon>Gunneridae</taxon>
        <taxon>Pentapetalae</taxon>
        <taxon>asterids</taxon>
        <taxon>lamiids</taxon>
        <taxon>Solanales</taxon>
        <taxon>Solanaceae</taxon>
        <taxon>Solanoideae</taxon>
        <taxon>Solaneae</taxon>
        <taxon>Solanum</taxon>
    </lineage>
</organism>
<feature type="compositionally biased region" description="Low complexity" evidence="1">
    <location>
        <begin position="70"/>
        <end position="87"/>
    </location>
</feature>
<evidence type="ECO:0000313" key="2">
    <source>
        <dbReference type="EMBL" id="KAG5585538.1"/>
    </source>
</evidence>
<dbReference type="Proteomes" id="UP000824120">
    <property type="component" value="Chromosome 9"/>
</dbReference>
<evidence type="ECO:0000256" key="1">
    <source>
        <dbReference type="SAM" id="MobiDB-lite"/>
    </source>
</evidence>
<dbReference type="EMBL" id="JACXVP010000009">
    <property type="protein sequence ID" value="KAG5585538.1"/>
    <property type="molecule type" value="Genomic_DNA"/>
</dbReference>
<feature type="region of interest" description="Disordered" evidence="1">
    <location>
        <begin position="70"/>
        <end position="96"/>
    </location>
</feature>